<dbReference type="PANTHER" id="PTHR10071">
    <property type="entry name" value="TRANSCRIPTION FACTOR GATA FAMILY MEMBER"/>
    <property type="match status" value="1"/>
</dbReference>
<dbReference type="OrthoDB" id="515401at2759"/>
<keyword evidence="2" id="KW-0479">Metal-binding</keyword>
<accession>B3S690</accession>
<dbReference type="SUPFAM" id="SSF57716">
    <property type="entry name" value="Glucocorticoid receptor-like (DNA-binding domain)"/>
    <property type="match status" value="2"/>
</dbReference>
<keyword evidence="6" id="KW-0238">DNA-binding</keyword>
<dbReference type="GO" id="GO:0000981">
    <property type="term" value="F:DNA-binding transcription factor activity, RNA polymerase II-specific"/>
    <property type="evidence" value="ECO:0000318"/>
    <property type="project" value="GO_Central"/>
</dbReference>
<keyword evidence="4" id="KW-0862">Zinc</keyword>
<feature type="domain" description="GATA-type" evidence="11">
    <location>
        <begin position="340"/>
        <end position="393"/>
    </location>
</feature>
<keyword evidence="8" id="KW-0539">Nucleus</keyword>
<evidence type="ECO:0000256" key="2">
    <source>
        <dbReference type="ARBA" id="ARBA00022723"/>
    </source>
</evidence>
<evidence type="ECO:0000256" key="8">
    <source>
        <dbReference type="ARBA" id="ARBA00023242"/>
    </source>
</evidence>
<evidence type="ECO:0000256" key="4">
    <source>
        <dbReference type="ARBA" id="ARBA00022833"/>
    </source>
</evidence>
<dbReference type="Gene3D" id="3.30.50.10">
    <property type="entry name" value="Erythroid Transcription Factor GATA-1, subunit A"/>
    <property type="match status" value="2"/>
</dbReference>
<evidence type="ECO:0000256" key="5">
    <source>
        <dbReference type="ARBA" id="ARBA00023015"/>
    </source>
</evidence>
<dbReference type="Pfam" id="PF00320">
    <property type="entry name" value="GATA"/>
    <property type="match status" value="2"/>
</dbReference>
<evidence type="ECO:0000256" key="6">
    <source>
        <dbReference type="ARBA" id="ARBA00023125"/>
    </source>
</evidence>
<keyword evidence="3 9" id="KW-0863">Zinc-finger</keyword>
<dbReference type="PRINTS" id="PR00619">
    <property type="entry name" value="GATAZNFINGER"/>
</dbReference>
<dbReference type="PROSITE" id="PS50114">
    <property type="entry name" value="GATA_ZN_FINGER_2"/>
    <property type="match status" value="2"/>
</dbReference>
<evidence type="ECO:0000256" key="7">
    <source>
        <dbReference type="ARBA" id="ARBA00023163"/>
    </source>
</evidence>
<dbReference type="InterPro" id="IPR039355">
    <property type="entry name" value="Transcription_factor_GATA"/>
</dbReference>
<evidence type="ECO:0000259" key="11">
    <source>
        <dbReference type="PROSITE" id="PS50114"/>
    </source>
</evidence>
<dbReference type="GO" id="GO:0045165">
    <property type="term" value="P:cell fate commitment"/>
    <property type="evidence" value="ECO:0000318"/>
    <property type="project" value="GO_Central"/>
</dbReference>
<evidence type="ECO:0000313" key="12">
    <source>
        <dbReference type="EMBL" id="EDV21581.1"/>
    </source>
</evidence>
<evidence type="ECO:0000313" key="13">
    <source>
        <dbReference type="Proteomes" id="UP000009022"/>
    </source>
</evidence>
<feature type="region of interest" description="Disordered" evidence="10">
    <location>
        <begin position="242"/>
        <end position="283"/>
    </location>
</feature>
<dbReference type="RefSeq" id="XP_002115729.1">
    <property type="nucleotide sequence ID" value="XM_002115693.1"/>
</dbReference>
<dbReference type="GO" id="GO:0008270">
    <property type="term" value="F:zinc ion binding"/>
    <property type="evidence" value="ECO:0007669"/>
    <property type="project" value="UniProtKB-KW"/>
</dbReference>
<sequence length="468" mass="51867">MLQPVPSSQILNAPFAGWNVVDSATAAAVANNIYPFNSKSQSQHLNMNKSSNGNSSTEGKTSLNNHDNSLSMTPSCSTNNSQNVTTNVDSSNANIRSGTTNNGDCNSINHNNTHRYNQGTCSYQGGHNISRRQNGQSLTLPPSNHFNKSQTPIYVPPNSIRSHASLYGAWSVLHQSRSLDFSSPMFNMWYPKYSLESTPHSSMYTANYPSGFTTVTPSNHPLTTTCSVPSASGLQHWMETNNSTHTRSQHSAHSSVSPGSPSAIHDASFSHRHNDNKKKIKNGNATKGTRACANCGVISTPLWRRDGSGQYLCNACGLYHKINGVNRPLVKPNKRLSSTRRMDLICANCNTDRTTLWRRNKYGQPVCNACGLYFKLHEINRPMSLKKEWIQTRKRKHKIKSKKKNHMALSPGSKSLSNTSIFSMDEDEIEHQHYSTSALYAEEIDSNDHGLVMDVTAHKFFIVVMEVT</sequence>
<keyword evidence="5" id="KW-0805">Transcription regulation</keyword>
<dbReference type="eggNOG" id="KOG1601">
    <property type="taxonomic scope" value="Eukaryota"/>
</dbReference>
<dbReference type="InterPro" id="IPR000679">
    <property type="entry name" value="Znf_GATA"/>
</dbReference>
<evidence type="ECO:0000256" key="1">
    <source>
        <dbReference type="ARBA" id="ARBA00004123"/>
    </source>
</evidence>
<proteinExistence type="predicted"/>
<dbReference type="AlphaFoldDB" id="B3S690"/>
<dbReference type="GO" id="GO:0005634">
    <property type="term" value="C:nucleus"/>
    <property type="evidence" value="ECO:0000318"/>
    <property type="project" value="GO_Central"/>
</dbReference>
<evidence type="ECO:0000256" key="3">
    <source>
        <dbReference type="ARBA" id="ARBA00022771"/>
    </source>
</evidence>
<feature type="compositionally biased region" description="Low complexity" evidence="10">
    <location>
        <begin position="75"/>
        <end position="92"/>
    </location>
</feature>
<name>B3S690_TRIAD</name>
<dbReference type="PhylomeDB" id="B3S690"/>
<dbReference type="EMBL" id="DS985252">
    <property type="protein sequence ID" value="EDV21581.1"/>
    <property type="molecule type" value="Genomic_DNA"/>
</dbReference>
<dbReference type="InParanoid" id="B3S690"/>
<dbReference type="KEGG" id="tad:TRIADDRAFT_59720"/>
<feature type="compositionally biased region" description="Low complexity" evidence="10">
    <location>
        <begin position="249"/>
        <end position="263"/>
    </location>
</feature>
<dbReference type="CTD" id="6756942"/>
<protein>
    <recommendedName>
        <fullName evidence="11">GATA-type domain-containing protein</fullName>
    </recommendedName>
</protein>
<dbReference type="GO" id="GO:0000978">
    <property type="term" value="F:RNA polymerase II cis-regulatory region sequence-specific DNA binding"/>
    <property type="evidence" value="ECO:0000318"/>
    <property type="project" value="GO_Central"/>
</dbReference>
<keyword evidence="7" id="KW-0804">Transcription</keyword>
<keyword evidence="13" id="KW-1185">Reference proteome</keyword>
<dbReference type="GeneID" id="6756942"/>
<dbReference type="SMART" id="SM00401">
    <property type="entry name" value="ZnF_GATA"/>
    <property type="match status" value="2"/>
</dbReference>
<feature type="domain" description="GATA-type" evidence="11">
    <location>
        <begin position="286"/>
        <end position="340"/>
    </location>
</feature>
<dbReference type="PANTHER" id="PTHR10071:SF281">
    <property type="entry name" value="BOX A-BINDING FACTOR-RELATED"/>
    <property type="match status" value="1"/>
</dbReference>
<evidence type="ECO:0000256" key="10">
    <source>
        <dbReference type="SAM" id="MobiDB-lite"/>
    </source>
</evidence>
<comment type="subcellular location">
    <subcellularLocation>
        <location evidence="1">Nucleus</location>
    </subcellularLocation>
</comment>
<dbReference type="Proteomes" id="UP000009022">
    <property type="component" value="Unassembled WGS sequence"/>
</dbReference>
<dbReference type="InterPro" id="IPR013088">
    <property type="entry name" value="Znf_NHR/GATA"/>
</dbReference>
<feature type="region of interest" description="Disordered" evidence="10">
    <location>
        <begin position="39"/>
        <end position="95"/>
    </location>
</feature>
<gene>
    <name evidence="12" type="ORF">TRIADDRAFT_59720</name>
</gene>
<dbReference type="HOGENOM" id="CLU_584405_0_0_1"/>
<dbReference type="STRING" id="10228.B3S690"/>
<reference evidence="12 13" key="1">
    <citation type="journal article" date="2008" name="Nature">
        <title>The Trichoplax genome and the nature of placozoans.</title>
        <authorList>
            <person name="Srivastava M."/>
            <person name="Begovic E."/>
            <person name="Chapman J."/>
            <person name="Putnam N.H."/>
            <person name="Hellsten U."/>
            <person name="Kawashima T."/>
            <person name="Kuo A."/>
            <person name="Mitros T."/>
            <person name="Salamov A."/>
            <person name="Carpenter M.L."/>
            <person name="Signorovitch A.Y."/>
            <person name="Moreno M.A."/>
            <person name="Kamm K."/>
            <person name="Grimwood J."/>
            <person name="Schmutz J."/>
            <person name="Shapiro H."/>
            <person name="Grigoriev I.V."/>
            <person name="Buss L.W."/>
            <person name="Schierwater B."/>
            <person name="Dellaporta S.L."/>
            <person name="Rokhsar D.S."/>
        </authorList>
    </citation>
    <scope>NUCLEOTIDE SEQUENCE [LARGE SCALE GENOMIC DNA]</scope>
    <source>
        <strain evidence="12 13">Grell-BS-1999</strain>
    </source>
</reference>
<dbReference type="CDD" id="cd00202">
    <property type="entry name" value="ZnF_GATA"/>
    <property type="match status" value="2"/>
</dbReference>
<dbReference type="GO" id="GO:0000122">
    <property type="term" value="P:negative regulation of transcription by RNA polymerase II"/>
    <property type="evidence" value="ECO:0000318"/>
    <property type="project" value="GO_Central"/>
</dbReference>
<feature type="compositionally biased region" description="Polar residues" evidence="10">
    <location>
        <begin position="39"/>
        <end position="74"/>
    </location>
</feature>
<dbReference type="PROSITE" id="PS00344">
    <property type="entry name" value="GATA_ZN_FINGER_1"/>
    <property type="match status" value="2"/>
</dbReference>
<organism evidence="12 13">
    <name type="scientific">Trichoplax adhaerens</name>
    <name type="common">Trichoplax reptans</name>
    <dbReference type="NCBI Taxonomy" id="10228"/>
    <lineage>
        <taxon>Eukaryota</taxon>
        <taxon>Metazoa</taxon>
        <taxon>Placozoa</taxon>
        <taxon>Uniplacotomia</taxon>
        <taxon>Trichoplacea</taxon>
        <taxon>Trichoplacidae</taxon>
        <taxon>Trichoplax</taxon>
    </lineage>
</organism>
<dbReference type="FunFam" id="3.30.50.10:FF:000032">
    <property type="entry name" value="Transcription factor GATA-3"/>
    <property type="match status" value="1"/>
</dbReference>
<evidence type="ECO:0000256" key="9">
    <source>
        <dbReference type="PROSITE-ProRule" id="PRU00094"/>
    </source>
</evidence>
<dbReference type="GO" id="GO:0045944">
    <property type="term" value="P:positive regulation of transcription by RNA polymerase II"/>
    <property type="evidence" value="ECO:0000318"/>
    <property type="project" value="GO_Central"/>
</dbReference>